<dbReference type="InterPro" id="IPR003812">
    <property type="entry name" value="Fido"/>
</dbReference>
<dbReference type="PROSITE" id="PS51459">
    <property type="entry name" value="FIDO"/>
    <property type="match status" value="1"/>
</dbReference>
<dbReference type="Gene3D" id="1.10.3290.10">
    <property type="entry name" value="Fido-like domain"/>
    <property type="match status" value="1"/>
</dbReference>
<evidence type="ECO:0000313" key="3">
    <source>
        <dbReference type="Proteomes" id="UP000327294"/>
    </source>
</evidence>
<organism evidence="2 3">
    <name type="scientific">Streptomyces phaeolivaceus</name>
    <dbReference type="NCBI Taxonomy" id="2653200"/>
    <lineage>
        <taxon>Bacteria</taxon>
        <taxon>Bacillati</taxon>
        <taxon>Actinomycetota</taxon>
        <taxon>Actinomycetes</taxon>
        <taxon>Kitasatosporales</taxon>
        <taxon>Streptomycetaceae</taxon>
        <taxon>Streptomyces</taxon>
    </lineage>
</organism>
<reference evidence="2 3" key="1">
    <citation type="submission" date="2019-10" db="EMBL/GenBank/DDBJ databases">
        <title>Streptomyces sp. strain GY16 isolated from leaves of Broussonetia papyrifera.</title>
        <authorList>
            <person name="Mo P."/>
        </authorList>
    </citation>
    <scope>NUCLEOTIDE SEQUENCE [LARGE SCALE GENOMIC DNA]</scope>
    <source>
        <strain evidence="2 3">GY16</strain>
    </source>
</reference>
<protein>
    <submittedName>
        <fullName evidence="2">Oxidoreductase</fullName>
    </submittedName>
</protein>
<dbReference type="InterPro" id="IPR036597">
    <property type="entry name" value="Fido-like_dom_sf"/>
</dbReference>
<dbReference type="RefSeq" id="WP_152170653.1">
    <property type="nucleotide sequence ID" value="NZ_CP045096.1"/>
</dbReference>
<dbReference type="EMBL" id="CP045096">
    <property type="protein sequence ID" value="QFQ99227.1"/>
    <property type="molecule type" value="Genomic_DNA"/>
</dbReference>
<dbReference type="Proteomes" id="UP000327294">
    <property type="component" value="Chromosome"/>
</dbReference>
<proteinExistence type="predicted"/>
<accession>A0A5P8K9C7</accession>
<keyword evidence="3" id="KW-1185">Reference proteome</keyword>
<feature type="domain" description="Fido" evidence="1">
    <location>
        <begin position="110"/>
        <end position="253"/>
    </location>
</feature>
<evidence type="ECO:0000313" key="2">
    <source>
        <dbReference type="EMBL" id="QFQ99227.1"/>
    </source>
</evidence>
<name>A0A5P8K9C7_9ACTN</name>
<dbReference type="AlphaFoldDB" id="A0A5P8K9C7"/>
<gene>
    <name evidence="2" type="ORF">F9278_27240</name>
</gene>
<sequence length="277" mass="28656">MSTTGAAADPLAALGELPGVAESVESVRKSVDRVYGHRVMRRRSNAVTSEAALRGARGSAALAGADWALEEVRRRSDFSGQDGDAEARAMGAALRLTAEAGQLLSIWRQSPLRVLARLHLVAAGSDDARVGRPRQDGEPVDEPLVELPLPGAAEVAGRLDGLSELIIKGSSAPALVTAAVVHGELLALRPFGFHNGLVARAAERIVLIGSGLDPKSVCPAEVGHAELGRAAYLAALDGYVSGTPEGMAAWITHCGRAIELGARESTAVCEALQRGAA</sequence>
<dbReference type="KEGG" id="sphv:F9278_27240"/>
<evidence type="ECO:0000259" key="1">
    <source>
        <dbReference type="PROSITE" id="PS51459"/>
    </source>
</evidence>